<evidence type="ECO:0000256" key="3">
    <source>
        <dbReference type="ARBA" id="ARBA00021903"/>
    </source>
</evidence>
<dbReference type="eggNOG" id="COG3223">
    <property type="taxonomic scope" value="Bacteria"/>
</dbReference>
<proteinExistence type="inferred from homology"/>
<evidence type="ECO:0000256" key="2">
    <source>
        <dbReference type="ARBA" id="ARBA00005632"/>
    </source>
</evidence>
<evidence type="ECO:0000256" key="9">
    <source>
        <dbReference type="SAM" id="Phobius"/>
    </source>
</evidence>
<keyword evidence="11" id="KW-1185">Reference proteome</keyword>
<evidence type="ECO:0000256" key="7">
    <source>
        <dbReference type="ARBA" id="ARBA00023136"/>
    </source>
</evidence>
<dbReference type="Proteomes" id="UP000002703">
    <property type="component" value="Chromosome 1"/>
</dbReference>
<dbReference type="AlphaFoldDB" id="Q3J3T7"/>
<evidence type="ECO:0000313" key="11">
    <source>
        <dbReference type="Proteomes" id="UP000002703"/>
    </source>
</evidence>
<dbReference type="InterPro" id="IPR009315">
    <property type="entry name" value="P_starv_induced_PsiE"/>
</dbReference>
<evidence type="ECO:0000256" key="8">
    <source>
        <dbReference type="SAM" id="MobiDB-lite"/>
    </source>
</evidence>
<dbReference type="PANTHER" id="PTHR37819:SF1">
    <property type="entry name" value="PROTEIN PSIE"/>
    <property type="match status" value="1"/>
</dbReference>
<dbReference type="Pfam" id="PF06146">
    <property type="entry name" value="PsiE"/>
    <property type="match status" value="1"/>
</dbReference>
<feature type="transmembrane region" description="Helical" evidence="9">
    <location>
        <begin position="72"/>
        <end position="91"/>
    </location>
</feature>
<keyword evidence="7 9" id="KW-0472">Membrane</keyword>
<evidence type="ECO:0000256" key="1">
    <source>
        <dbReference type="ARBA" id="ARBA00004429"/>
    </source>
</evidence>
<dbReference type="GO" id="GO:0005886">
    <property type="term" value="C:plasma membrane"/>
    <property type="evidence" value="ECO:0007669"/>
    <property type="project" value="UniProtKB-SubCell"/>
</dbReference>
<evidence type="ECO:0000256" key="6">
    <source>
        <dbReference type="ARBA" id="ARBA00022989"/>
    </source>
</evidence>
<feature type="compositionally biased region" description="Pro residues" evidence="8">
    <location>
        <begin position="1"/>
        <end position="13"/>
    </location>
</feature>
<dbReference type="EnsemblBacteria" id="ABA78547">
    <property type="protein sequence ID" value="ABA78547"/>
    <property type="gene ID" value="RSP_6224"/>
</dbReference>
<dbReference type="KEGG" id="rsp:RSP_6224"/>
<protein>
    <recommendedName>
        <fullName evidence="3">Protein PsiE</fullName>
    </recommendedName>
</protein>
<evidence type="ECO:0000256" key="5">
    <source>
        <dbReference type="ARBA" id="ARBA00022692"/>
    </source>
</evidence>
<feature type="transmembrane region" description="Helical" evidence="9">
    <location>
        <begin position="155"/>
        <end position="175"/>
    </location>
</feature>
<dbReference type="OrthoDB" id="9792470at2"/>
<keyword evidence="4" id="KW-1003">Cell membrane</keyword>
<accession>Q3J3T7</accession>
<keyword evidence="5 9" id="KW-0812">Transmembrane</keyword>
<dbReference type="PATRIC" id="fig|272943.9.peg.1304"/>
<reference evidence="11" key="1">
    <citation type="submission" date="2005-09" db="EMBL/GenBank/DDBJ databases">
        <title>Complete sequence of chromosome 1 of Rhodobacter sphaeroides 2.4.1.</title>
        <authorList>
            <person name="Copeland A."/>
            <person name="Lucas S."/>
            <person name="Lapidus A."/>
            <person name="Barry K."/>
            <person name="Detter J.C."/>
            <person name="Glavina T."/>
            <person name="Hammon N."/>
            <person name="Israni S."/>
            <person name="Pitluck S."/>
            <person name="Richardson P."/>
            <person name="Mackenzie C."/>
            <person name="Choudhary M."/>
            <person name="Larimer F."/>
            <person name="Hauser L.J."/>
            <person name="Land M."/>
            <person name="Donohue T.J."/>
            <person name="Kaplan S."/>
        </authorList>
    </citation>
    <scope>NUCLEOTIDE SEQUENCE [LARGE SCALE GENOMIC DNA]</scope>
    <source>
        <strain evidence="11">ATCC 17023 / DSM 158 / JCM 6121 / CCUG 31486 / LMG 2827 / NBRC 12203 / NCIMB 8253 / ATH 2.4.1.</strain>
    </source>
</reference>
<feature type="region of interest" description="Disordered" evidence="8">
    <location>
        <begin position="1"/>
        <end position="20"/>
    </location>
</feature>
<dbReference type="GO" id="GO:0016036">
    <property type="term" value="P:cellular response to phosphate starvation"/>
    <property type="evidence" value="ECO:0007669"/>
    <property type="project" value="InterPro"/>
</dbReference>
<comment type="similarity">
    <text evidence="2">Belongs to the PsiE family.</text>
</comment>
<comment type="subcellular location">
    <subcellularLocation>
        <location evidence="1">Cell inner membrane</location>
        <topology evidence="1">Multi-pass membrane protein</topology>
    </subcellularLocation>
</comment>
<evidence type="ECO:0000313" key="10">
    <source>
        <dbReference type="EMBL" id="ABA78547.2"/>
    </source>
</evidence>
<evidence type="ECO:0000256" key="4">
    <source>
        <dbReference type="ARBA" id="ARBA00022475"/>
    </source>
</evidence>
<feature type="transmembrane region" description="Helical" evidence="9">
    <location>
        <begin position="127"/>
        <end position="143"/>
    </location>
</feature>
<name>Q3J3T7_CERS4</name>
<feature type="transmembrane region" description="Helical" evidence="9">
    <location>
        <begin position="103"/>
        <end position="121"/>
    </location>
</feature>
<dbReference type="STRING" id="272943.RSP_6224"/>
<keyword evidence="6 9" id="KW-1133">Transmembrane helix</keyword>
<dbReference type="PANTHER" id="PTHR37819">
    <property type="entry name" value="PROTEIN PSIE"/>
    <property type="match status" value="1"/>
</dbReference>
<dbReference type="InterPro" id="IPR020948">
    <property type="entry name" value="P_starv_induced_PsiE-like"/>
</dbReference>
<organism evidence="10 11">
    <name type="scientific">Cereibacter sphaeroides (strain ATCC 17023 / DSM 158 / JCM 6121 / CCUG 31486 / LMG 2827 / NBRC 12203 / NCIMB 8253 / ATH 2.4.1.)</name>
    <name type="common">Rhodobacter sphaeroides</name>
    <dbReference type="NCBI Taxonomy" id="272943"/>
    <lineage>
        <taxon>Bacteria</taxon>
        <taxon>Pseudomonadati</taxon>
        <taxon>Pseudomonadota</taxon>
        <taxon>Alphaproteobacteria</taxon>
        <taxon>Rhodobacterales</taxon>
        <taxon>Paracoccaceae</taxon>
        <taxon>Cereibacter</taxon>
    </lineage>
</organism>
<sequence length="177" mass="18932">MDPPGSPGKPPTGGPGRPLLRRLARRFGPDTLRAVKSSGDVPVTEDENDGAVDAGRTEKLVMVAALGVIERGLLILVALMTLAATSVEILSIVERRSVNLGDILLMFLYTEVIAMVAVFYTGKGLPFVYPIFIAITALARLIVLQGKDMDPQNIVLEASAILLLAIAAVVLLRFARR</sequence>
<gene>
    <name evidence="10" type="ORF">RSP_6224</name>
</gene>
<dbReference type="EMBL" id="CP000143">
    <property type="protein sequence ID" value="ABA78547.2"/>
    <property type="molecule type" value="Genomic_DNA"/>
</dbReference>